<dbReference type="EMBL" id="QPIJ01000012">
    <property type="protein sequence ID" value="RCV92547.1"/>
    <property type="molecule type" value="Genomic_DNA"/>
</dbReference>
<dbReference type="GO" id="GO:0032259">
    <property type="term" value="P:methylation"/>
    <property type="evidence" value="ECO:0007669"/>
    <property type="project" value="UniProtKB-KW"/>
</dbReference>
<dbReference type="OrthoDB" id="9760689at2"/>
<gene>
    <name evidence="2" type="ORF">DU506_07535</name>
</gene>
<evidence type="ECO:0000313" key="2">
    <source>
        <dbReference type="EMBL" id="RCV92547.1"/>
    </source>
</evidence>
<dbReference type="PANTHER" id="PTHR43591">
    <property type="entry name" value="METHYLTRANSFERASE"/>
    <property type="match status" value="1"/>
</dbReference>
<dbReference type="Proteomes" id="UP000253204">
    <property type="component" value="Unassembled WGS sequence"/>
</dbReference>
<dbReference type="InterPro" id="IPR013216">
    <property type="entry name" value="Methyltransf_11"/>
</dbReference>
<name>A0A368U803_9GAMM</name>
<organism evidence="2 3">
    <name type="scientific">Vreelandella rituensis</name>
    <dbReference type="NCBI Taxonomy" id="2282306"/>
    <lineage>
        <taxon>Bacteria</taxon>
        <taxon>Pseudomonadati</taxon>
        <taxon>Pseudomonadota</taxon>
        <taxon>Gammaproteobacteria</taxon>
        <taxon>Oceanospirillales</taxon>
        <taxon>Halomonadaceae</taxon>
        <taxon>Vreelandella</taxon>
    </lineage>
</organism>
<protein>
    <submittedName>
        <fullName evidence="2">Methyltransferase domain-containing protein</fullName>
    </submittedName>
</protein>
<dbReference type="SUPFAM" id="SSF53335">
    <property type="entry name" value="S-adenosyl-L-methionine-dependent methyltransferases"/>
    <property type="match status" value="1"/>
</dbReference>
<dbReference type="RefSeq" id="WP_114486321.1">
    <property type="nucleotide sequence ID" value="NZ_CBCSHM010000008.1"/>
</dbReference>
<dbReference type="PANTHER" id="PTHR43591:SF24">
    <property type="entry name" value="2-METHOXY-6-POLYPRENYL-1,4-BENZOQUINOL METHYLASE, MITOCHONDRIAL"/>
    <property type="match status" value="1"/>
</dbReference>
<dbReference type="GO" id="GO:0008757">
    <property type="term" value="F:S-adenosylmethionine-dependent methyltransferase activity"/>
    <property type="evidence" value="ECO:0007669"/>
    <property type="project" value="InterPro"/>
</dbReference>
<dbReference type="AlphaFoldDB" id="A0A368U803"/>
<sequence length="264" mass="29373">MSAATPLPFSACTWHQQVAHAFSRAAPHYDTRAMAQLEMGERLWRQLPASALRVLDLGCGPGLWSARLAQHYGAHSRVTGMDIAPGMLQVARQRYGNQVEWQQGDAAELPLAGNAIDLVFSNLAIQWCPSLLPVMQEIQRVLRPGSLALINTLLPGTLQEVADAWQRPQALLQFHSRQDYLNAAREAGLALGHHQTQAERFFYPDMVAVMASIKGVGAQVARPGQRLTRQALNQATQRYELKREPQGLPVSYQRLTLRLEKPRS</sequence>
<dbReference type="Gene3D" id="3.40.50.150">
    <property type="entry name" value="Vaccinia Virus protein VP39"/>
    <property type="match status" value="1"/>
</dbReference>
<comment type="caution">
    <text evidence="2">The sequence shown here is derived from an EMBL/GenBank/DDBJ whole genome shotgun (WGS) entry which is preliminary data.</text>
</comment>
<keyword evidence="2" id="KW-0489">Methyltransferase</keyword>
<keyword evidence="2" id="KW-0808">Transferase</keyword>
<evidence type="ECO:0000259" key="1">
    <source>
        <dbReference type="Pfam" id="PF08241"/>
    </source>
</evidence>
<reference evidence="2 3" key="1">
    <citation type="submission" date="2018-07" db="EMBL/GenBank/DDBJ databases">
        <title>Halomonas rutogse sp. nov., isolated from Lake TangqianCo on Tibetan Plateau.</title>
        <authorList>
            <person name="Lu H."/>
            <person name="Xing P."/>
            <person name="Wu Q."/>
        </authorList>
    </citation>
    <scope>NUCLEOTIDE SEQUENCE [LARGE SCALE GENOMIC DNA]</scope>
    <source>
        <strain evidence="2 3">TQ8S</strain>
    </source>
</reference>
<accession>A0A368U803</accession>
<proteinExistence type="predicted"/>
<dbReference type="Pfam" id="PF08241">
    <property type="entry name" value="Methyltransf_11"/>
    <property type="match status" value="1"/>
</dbReference>
<dbReference type="CDD" id="cd02440">
    <property type="entry name" value="AdoMet_MTases"/>
    <property type="match status" value="1"/>
</dbReference>
<dbReference type="InterPro" id="IPR029063">
    <property type="entry name" value="SAM-dependent_MTases_sf"/>
</dbReference>
<feature type="domain" description="Methyltransferase type 11" evidence="1">
    <location>
        <begin position="55"/>
        <end position="149"/>
    </location>
</feature>
<evidence type="ECO:0000313" key="3">
    <source>
        <dbReference type="Proteomes" id="UP000253204"/>
    </source>
</evidence>
<keyword evidence="3" id="KW-1185">Reference proteome</keyword>